<protein>
    <recommendedName>
        <fullName evidence="3">DUF4261 domain-containing protein</fullName>
    </recommendedName>
</protein>
<reference evidence="2" key="1">
    <citation type="journal article" date="2019" name="Int. J. Syst. Evol. Microbiol.">
        <title>The Global Catalogue of Microorganisms (GCM) 10K type strain sequencing project: providing services to taxonomists for standard genome sequencing and annotation.</title>
        <authorList>
            <consortium name="The Broad Institute Genomics Platform"/>
            <consortium name="The Broad Institute Genome Sequencing Center for Infectious Disease"/>
            <person name="Wu L."/>
            <person name="Ma J."/>
        </authorList>
    </citation>
    <scope>NUCLEOTIDE SEQUENCE [LARGE SCALE GENOMIC DNA]</scope>
    <source>
        <strain evidence="2">JCM 10083</strain>
    </source>
</reference>
<evidence type="ECO:0000313" key="1">
    <source>
        <dbReference type="EMBL" id="MFC7601262.1"/>
    </source>
</evidence>
<dbReference type="EMBL" id="JBHTEE010000001">
    <property type="protein sequence ID" value="MFC7601262.1"/>
    <property type="molecule type" value="Genomic_DNA"/>
</dbReference>
<dbReference type="RefSeq" id="WP_343969035.1">
    <property type="nucleotide sequence ID" value="NZ_BAAAGK010000069.1"/>
</dbReference>
<keyword evidence="2" id="KW-1185">Reference proteome</keyword>
<organism evidence="1 2">
    <name type="scientific">Streptosporangium amethystogenes subsp. fukuiense</name>
    <dbReference type="NCBI Taxonomy" id="698418"/>
    <lineage>
        <taxon>Bacteria</taxon>
        <taxon>Bacillati</taxon>
        <taxon>Actinomycetota</taxon>
        <taxon>Actinomycetes</taxon>
        <taxon>Streptosporangiales</taxon>
        <taxon>Streptosporangiaceae</taxon>
        <taxon>Streptosporangium</taxon>
    </lineage>
</organism>
<gene>
    <name evidence="1" type="ORF">ACFQVD_14260</name>
</gene>
<sequence>MFRQNYEVYPRHVLCVLGSGLDFDVVEKVVAEVGGPGFSVDLEHFQQAHDPRMPRSFDASLANVSFTESDWGAVETHDSVVYVLSPPMRQNNAFDLHRRVMVGHGDGVFEEVWDRTFDVSRRMLAVTAALLRSGATAAKGESSGLAHGRERWLTLADRAAEARDREMLAVILFHAWVKRPLLDGSLLKSCGMHLLGAPDVQIDIGSPAGKPLPATLVGEVVDLIDEVALYLLTERRAREMSDGEGYRSTPDGPRWIMERHPCLGYEEDSFFFNPYGYWRFTPDEPSTSTPAEP</sequence>
<accession>A0ABW2SZF6</accession>
<name>A0ABW2SZF6_9ACTN</name>
<evidence type="ECO:0000313" key="2">
    <source>
        <dbReference type="Proteomes" id="UP001596514"/>
    </source>
</evidence>
<dbReference type="Proteomes" id="UP001596514">
    <property type="component" value="Unassembled WGS sequence"/>
</dbReference>
<comment type="caution">
    <text evidence="1">The sequence shown here is derived from an EMBL/GenBank/DDBJ whole genome shotgun (WGS) entry which is preliminary data.</text>
</comment>
<evidence type="ECO:0008006" key="3">
    <source>
        <dbReference type="Google" id="ProtNLM"/>
    </source>
</evidence>
<proteinExistence type="predicted"/>